<dbReference type="SUPFAM" id="SSF56672">
    <property type="entry name" value="DNA/RNA polymerases"/>
    <property type="match status" value="1"/>
</dbReference>
<name>A0A151PB37_ALLMI</name>
<dbReference type="Pfam" id="PF17919">
    <property type="entry name" value="RT_RNaseH_2"/>
    <property type="match status" value="1"/>
</dbReference>
<keyword evidence="3" id="KW-1185">Reference proteome</keyword>
<dbReference type="GO" id="GO:0004519">
    <property type="term" value="F:endonuclease activity"/>
    <property type="evidence" value="ECO:0007669"/>
    <property type="project" value="UniProtKB-KW"/>
</dbReference>
<comment type="caution">
    <text evidence="2">The sequence shown here is derived from an EMBL/GenBank/DDBJ whole genome shotgun (WGS) entry which is preliminary data.</text>
</comment>
<evidence type="ECO:0000313" key="3">
    <source>
        <dbReference type="Proteomes" id="UP000050525"/>
    </source>
</evidence>
<dbReference type="GO" id="GO:0016787">
    <property type="term" value="F:hydrolase activity"/>
    <property type="evidence" value="ECO:0007669"/>
    <property type="project" value="UniProtKB-KW"/>
</dbReference>
<accession>A0A151PB37</accession>
<feature type="domain" description="Reverse transcriptase/retrotransposon-derived protein RNase H-like" evidence="1">
    <location>
        <begin position="162"/>
        <end position="208"/>
    </location>
</feature>
<dbReference type="EMBL" id="AKHW03000533">
    <property type="protein sequence ID" value="KYO46174.1"/>
    <property type="molecule type" value="Genomic_DNA"/>
</dbReference>
<dbReference type="InterPro" id="IPR043502">
    <property type="entry name" value="DNA/RNA_pol_sf"/>
</dbReference>
<evidence type="ECO:0000259" key="1">
    <source>
        <dbReference type="Pfam" id="PF17919"/>
    </source>
</evidence>
<sequence length="220" mass="25031">MPTMTRDDNPEAYIEAFECHVVELDKGYWANQLGELIVGKAQAAYHALPRDEAHDYECMKAAILYRLEINLEHYHKLFQAKKGPDKRQTRGTQHGECKKFGNRKGWLGEVEDSEGSADEMDDIDVRDIASSLQFQETQEENQELGMLRVQAHGTRDNMTPLTNETPRFETDTSETAIRAIFTQEEDGTEGPVAYTSRKLLPAETRAPMLQDIAMIYCSLL</sequence>
<protein>
    <recommendedName>
        <fullName evidence="1">Reverse transcriptase/retrotransposon-derived protein RNase H-like domain-containing protein</fullName>
    </recommendedName>
</protein>
<proteinExistence type="predicted"/>
<dbReference type="GO" id="GO:0003964">
    <property type="term" value="F:RNA-directed DNA polymerase activity"/>
    <property type="evidence" value="ECO:0007669"/>
    <property type="project" value="UniProtKB-KW"/>
</dbReference>
<reference evidence="2 3" key="1">
    <citation type="journal article" date="2012" name="Genome Biol.">
        <title>Sequencing three crocodilian genomes to illuminate the evolution of archosaurs and amniotes.</title>
        <authorList>
            <person name="St John J.A."/>
            <person name="Braun E.L."/>
            <person name="Isberg S.R."/>
            <person name="Miles L.G."/>
            <person name="Chong A.Y."/>
            <person name="Gongora J."/>
            <person name="Dalzell P."/>
            <person name="Moran C."/>
            <person name="Bed'hom B."/>
            <person name="Abzhanov A."/>
            <person name="Burgess S.C."/>
            <person name="Cooksey A.M."/>
            <person name="Castoe T.A."/>
            <person name="Crawford N.G."/>
            <person name="Densmore L.D."/>
            <person name="Drew J.C."/>
            <person name="Edwards S.V."/>
            <person name="Faircloth B.C."/>
            <person name="Fujita M.K."/>
            <person name="Greenwold M.J."/>
            <person name="Hoffmann F.G."/>
            <person name="Howard J.M."/>
            <person name="Iguchi T."/>
            <person name="Janes D.E."/>
            <person name="Khan S.Y."/>
            <person name="Kohno S."/>
            <person name="de Koning A.J."/>
            <person name="Lance S.L."/>
            <person name="McCarthy F.M."/>
            <person name="McCormack J.E."/>
            <person name="Merchant M.E."/>
            <person name="Peterson D.G."/>
            <person name="Pollock D.D."/>
            <person name="Pourmand N."/>
            <person name="Raney B.J."/>
            <person name="Roessler K.A."/>
            <person name="Sanford J.R."/>
            <person name="Sawyer R.H."/>
            <person name="Schmidt C.J."/>
            <person name="Triplett E.W."/>
            <person name="Tuberville T.D."/>
            <person name="Venegas-Anaya M."/>
            <person name="Howard J.T."/>
            <person name="Jarvis E.D."/>
            <person name="Guillette L.J.Jr."/>
            <person name="Glenn T.C."/>
            <person name="Green R.E."/>
            <person name="Ray D.A."/>
        </authorList>
    </citation>
    <scope>NUCLEOTIDE SEQUENCE [LARGE SCALE GENOMIC DNA]</scope>
    <source>
        <strain evidence="2">KSC_2009_1</strain>
    </source>
</reference>
<dbReference type="Proteomes" id="UP000050525">
    <property type="component" value="Unassembled WGS sequence"/>
</dbReference>
<dbReference type="AlphaFoldDB" id="A0A151PB37"/>
<gene>
    <name evidence="2" type="ORF">Y1Q_0021724</name>
</gene>
<dbReference type="InterPro" id="IPR041577">
    <property type="entry name" value="RT_RNaseH_2"/>
</dbReference>
<evidence type="ECO:0000313" key="2">
    <source>
        <dbReference type="EMBL" id="KYO46174.1"/>
    </source>
</evidence>
<organism evidence="2 3">
    <name type="scientific">Alligator mississippiensis</name>
    <name type="common">American alligator</name>
    <dbReference type="NCBI Taxonomy" id="8496"/>
    <lineage>
        <taxon>Eukaryota</taxon>
        <taxon>Metazoa</taxon>
        <taxon>Chordata</taxon>
        <taxon>Craniata</taxon>
        <taxon>Vertebrata</taxon>
        <taxon>Euteleostomi</taxon>
        <taxon>Archelosauria</taxon>
        <taxon>Archosauria</taxon>
        <taxon>Crocodylia</taxon>
        <taxon>Alligatoridae</taxon>
        <taxon>Alligatorinae</taxon>
        <taxon>Alligator</taxon>
    </lineage>
</organism>